<feature type="region of interest" description="Disordered" evidence="1">
    <location>
        <begin position="179"/>
        <end position="260"/>
    </location>
</feature>
<dbReference type="AlphaFoldDB" id="A0A160PU97"/>
<organism evidence="2 3">
    <name type="scientific">Corynebacterium suranareeae</name>
    <dbReference type="NCBI Taxonomy" id="2506452"/>
    <lineage>
        <taxon>Bacteria</taxon>
        <taxon>Bacillati</taxon>
        <taxon>Actinomycetota</taxon>
        <taxon>Actinomycetes</taxon>
        <taxon>Mycobacteriales</taxon>
        <taxon>Corynebacteriaceae</taxon>
        <taxon>Corynebacterium</taxon>
    </lineage>
</organism>
<sequence>MRVLSHDELPTEIKPLALDQLAYGDKKNRFDLLCEMAKQQVNIYDGDAYDFAPRVVRANIKAMEDAARFGIPDVEIQSISAQQSLASFERVQQRSGFRIERRVPALVGAGAAVPAPVADVAEVSGVAVGQFDYEQLPTTSPVAQPEVPATPVVQQPVSPAQTDFRGVGQPFDQGGKIGNYGHQGPAMGAQQPAVPQQQNIPPVHNPVPQNSVPPTPVAPKPGTGNPFTNGGANNQFMGRFDTSRYNQQEPPQQQDGGFEL</sequence>
<dbReference type="KEGG" id="csur:N24_1868"/>
<name>A0A160PU97_9CORY</name>
<feature type="compositionally biased region" description="Polar residues" evidence="1">
    <location>
        <begin position="225"/>
        <end position="236"/>
    </location>
</feature>
<gene>
    <name evidence="2" type="ORF">N24_1868</name>
</gene>
<accession>A0A160PU97</accession>
<dbReference type="EMBL" id="AP017369">
    <property type="protein sequence ID" value="BAU96130.1"/>
    <property type="molecule type" value="Genomic_DNA"/>
</dbReference>
<evidence type="ECO:0000313" key="3">
    <source>
        <dbReference type="Proteomes" id="UP000218244"/>
    </source>
</evidence>
<protein>
    <submittedName>
        <fullName evidence="2">Uncharacterized protein</fullName>
    </submittedName>
</protein>
<dbReference type="Proteomes" id="UP000218244">
    <property type="component" value="Chromosome"/>
</dbReference>
<reference evidence="2 3" key="1">
    <citation type="submission" date="2016-02" db="EMBL/GenBank/DDBJ databases">
        <title>Corynebacterium glutamicum N24 whole genome sequencing project.</title>
        <authorList>
            <person name="Matsutani M."/>
            <person name="Nangtapong N."/>
            <person name="Yakushi T."/>
            <person name="Matsushita K."/>
        </authorList>
    </citation>
    <scope>NUCLEOTIDE SEQUENCE [LARGE SCALE GENOMIC DNA]</scope>
    <source>
        <strain evidence="2 3">N24</strain>
    </source>
</reference>
<evidence type="ECO:0000313" key="2">
    <source>
        <dbReference type="EMBL" id="BAU96130.1"/>
    </source>
</evidence>
<evidence type="ECO:0000256" key="1">
    <source>
        <dbReference type="SAM" id="MobiDB-lite"/>
    </source>
</evidence>
<proteinExistence type="predicted"/>
<keyword evidence="3" id="KW-1185">Reference proteome</keyword>
<feature type="compositionally biased region" description="Polar residues" evidence="1">
    <location>
        <begin position="243"/>
        <end position="260"/>
    </location>
</feature>